<dbReference type="PROSITE" id="PS50297">
    <property type="entry name" value="ANK_REP_REGION"/>
    <property type="match status" value="1"/>
</dbReference>
<protein>
    <submittedName>
        <fullName evidence="4">Ankyrin</fullName>
    </submittedName>
</protein>
<dbReference type="InterPro" id="IPR002110">
    <property type="entry name" value="Ankyrin_rpt"/>
</dbReference>
<organism evidence="4 5">
    <name type="scientific">Aspergillus ibericus CBS 121593</name>
    <dbReference type="NCBI Taxonomy" id="1448316"/>
    <lineage>
        <taxon>Eukaryota</taxon>
        <taxon>Fungi</taxon>
        <taxon>Dikarya</taxon>
        <taxon>Ascomycota</taxon>
        <taxon>Pezizomycotina</taxon>
        <taxon>Eurotiomycetes</taxon>
        <taxon>Eurotiomycetidae</taxon>
        <taxon>Eurotiales</taxon>
        <taxon>Aspergillaceae</taxon>
        <taxon>Aspergillus</taxon>
        <taxon>Aspergillus subgen. Circumdati</taxon>
    </lineage>
</organism>
<dbReference type="InterPro" id="IPR036770">
    <property type="entry name" value="Ankyrin_rpt-contain_sf"/>
</dbReference>
<evidence type="ECO:0000256" key="3">
    <source>
        <dbReference type="PROSITE-ProRule" id="PRU00023"/>
    </source>
</evidence>
<dbReference type="SMART" id="SM00248">
    <property type="entry name" value="ANK"/>
    <property type="match status" value="5"/>
</dbReference>
<evidence type="ECO:0000313" key="4">
    <source>
        <dbReference type="EMBL" id="RAK97236.1"/>
    </source>
</evidence>
<sequence>MRFPIEILRQIIQSAVDLVPIRDLFQARLVNTFFDEEIITFFLDSPRLEEEAFCFPTSCRTNKAIKGRWTEFPDRLKRLYLYRKIQKHPRSRCAFTCWVQEVLDHQLGTTPEVEQKDEWIAKLVDVTISGHYEPANLFSPDRCEWWMKRVRAMFQDSMVQSIPILLACSAIKRGDCAELQTALQNGLQMQRLCVRFGVITLDVAARKGNKEIARTLVEHKCPMWYDVNWNTCHVVPVAAVAQNKEALEVWIEHLYQTHPSSAVPAWNCAEAMEKLARRGLIEMMEFMMERYPATLHDRIGALSAAIDSGQCAAAQWLLARLDAPLPPDRGRWLLTSSLKCCPRAKRTRMVQLLLEHGVDPNGDARFQTPLDVAVAAGDVSIATMLVQYGANFNQRLPPGSRLMKPSPLMLAVRQRSAPLIRMLLENEADRTYTWKRRKYTVYCDVEEVRNLEKVLRELGWDEEKVKQEAGDYWVLGEKLRNPRT</sequence>
<gene>
    <name evidence="4" type="ORF">BO80DRAFT_458361</name>
</gene>
<dbReference type="VEuPathDB" id="FungiDB:BO80DRAFT_458361"/>
<dbReference type="STRING" id="1448316.A0A395GPG5"/>
<keyword evidence="5" id="KW-1185">Reference proteome</keyword>
<dbReference type="SUPFAM" id="SSF48403">
    <property type="entry name" value="Ankyrin repeat"/>
    <property type="match status" value="1"/>
</dbReference>
<dbReference type="PANTHER" id="PTHR24198">
    <property type="entry name" value="ANKYRIN REPEAT AND PROTEIN KINASE DOMAIN-CONTAINING PROTEIN"/>
    <property type="match status" value="1"/>
</dbReference>
<dbReference type="AlphaFoldDB" id="A0A395GPG5"/>
<dbReference type="GeneID" id="37227137"/>
<keyword evidence="2 3" id="KW-0040">ANK repeat</keyword>
<dbReference type="Proteomes" id="UP000249402">
    <property type="component" value="Unassembled WGS sequence"/>
</dbReference>
<proteinExistence type="predicted"/>
<dbReference type="OrthoDB" id="444631at2759"/>
<reference evidence="4 5" key="1">
    <citation type="submission" date="2018-02" db="EMBL/GenBank/DDBJ databases">
        <title>The genomes of Aspergillus section Nigri reveals drivers in fungal speciation.</title>
        <authorList>
            <consortium name="DOE Joint Genome Institute"/>
            <person name="Vesth T.C."/>
            <person name="Nybo J."/>
            <person name="Theobald S."/>
            <person name="Brandl J."/>
            <person name="Frisvad J.C."/>
            <person name="Nielsen K.F."/>
            <person name="Lyhne E.K."/>
            <person name="Kogle M.E."/>
            <person name="Kuo A."/>
            <person name="Riley R."/>
            <person name="Clum A."/>
            <person name="Nolan M."/>
            <person name="Lipzen A."/>
            <person name="Salamov A."/>
            <person name="Henrissat B."/>
            <person name="Wiebenga A."/>
            <person name="De vries R.P."/>
            <person name="Grigoriev I.V."/>
            <person name="Mortensen U.H."/>
            <person name="Andersen M.R."/>
            <person name="Baker S.E."/>
        </authorList>
    </citation>
    <scope>NUCLEOTIDE SEQUENCE [LARGE SCALE GENOMIC DNA]</scope>
    <source>
        <strain evidence="4 5">CBS 121593</strain>
    </source>
</reference>
<dbReference type="EMBL" id="KZ824465">
    <property type="protein sequence ID" value="RAK97236.1"/>
    <property type="molecule type" value="Genomic_DNA"/>
</dbReference>
<accession>A0A395GPG5</accession>
<dbReference type="PROSITE" id="PS50088">
    <property type="entry name" value="ANK_REPEAT"/>
    <property type="match status" value="1"/>
</dbReference>
<keyword evidence="1" id="KW-0677">Repeat</keyword>
<dbReference type="Gene3D" id="1.25.40.20">
    <property type="entry name" value="Ankyrin repeat-containing domain"/>
    <property type="match status" value="1"/>
</dbReference>
<name>A0A395GPG5_9EURO</name>
<evidence type="ECO:0000256" key="2">
    <source>
        <dbReference type="ARBA" id="ARBA00023043"/>
    </source>
</evidence>
<evidence type="ECO:0000313" key="5">
    <source>
        <dbReference type="Proteomes" id="UP000249402"/>
    </source>
</evidence>
<dbReference type="Pfam" id="PF12796">
    <property type="entry name" value="Ank_2"/>
    <property type="match status" value="1"/>
</dbReference>
<dbReference type="PANTHER" id="PTHR24198:SF165">
    <property type="entry name" value="ANKYRIN REPEAT-CONTAINING PROTEIN-RELATED"/>
    <property type="match status" value="1"/>
</dbReference>
<dbReference type="RefSeq" id="XP_025571564.1">
    <property type="nucleotide sequence ID" value="XM_025722272.1"/>
</dbReference>
<dbReference type="GO" id="GO:0005737">
    <property type="term" value="C:cytoplasm"/>
    <property type="evidence" value="ECO:0007669"/>
    <property type="project" value="TreeGrafter"/>
</dbReference>
<feature type="repeat" description="ANK" evidence="3">
    <location>
        <begin position="365"/>
        <end position="397"/>
    </location>
</feature>
<evidence type="ECO:0000256" key="1">
    <source>
        <dbReference type="ARBA" id="ARBA00022737"/>
    </source>
</evidence>